<name>A0A3M8AMU8_9MICO</name>
<reference evidence="1 2" key="1">
    <citation type="submission" date="2018-10" db="EMBL/GenBank/DDBJ databases">
        <title>Isolation, diversity and antibacterial activity of antinobacteria from the wheat rhizosphere soil.</title>
        <authorList>
            <person name="Sun T."/>
        </authorList>
    </citation>
    <scope>NUCLEOTIDE SEQUENCE [LARGE SCALE GENOMIC DNA]</scope>
    <source>
        <strain evidence="1 2">SJ-23</strain>
    </source>
</reference>
<dbReference type="OrthoDB" id="4466123at2"/>
<dbReference type="Proteomes" id="UP000275048">
    <property type="component" value="Unassembled WGS sequence"/>
</dbReference>
<evidence type="ECO:0000313" key="2">
    <source>
        <dbReference type="Proteomes" id="UP000275048"/>
    </source>
</evidence>
<accession>A0A3M8AMU8</accession>
<gene>
    <name evidence="1" type="ORF">EDM22_01380</name>
</gene>
<dbReference type="EMBL" id="RHHB01000001">
    <property type="protein sequence ID" value="RNB52516.1"/>
    <property type="molecule type" value="Genomic_DNA"/>
</dbReference>
<comment type="caution">
    <text evidence="1">The sequence shown here is derived from an EMBL/GenBank/DDBJ whole genome shotgun (WGS) entry which is preliminary data.</text>
</comment>
<sequence length="91" mass="10408">MCCLLWARPGLEDDLVAYEDRVLALLADYGVQVIERLRSDRGPEHPTEVQLYAVPSQELLDAYLADPRRLELTAERDRVVARTELFRVPLG</sequence>
<protein>
    <recommendedName>
        <fullName evidence="3">DUF1330 domain-containing protein</fullName>
    </recommendedName>
</protein>
<dbReference type="AlphaFoldDB" id="A0A3M8AMU8"/>
<evidence type="ECO:0008006" key="3">
    <source>
        <dbReference type="Google" id="ProtNLM"/>
    </source>
</evidence>
<keyword evidence="2" id="KW-1185">Reference proteome</keyword>
<proteinExistence type="predicted"/>
<organism evidence="1 2">
    <name type="scientific">Agromyces tardus</name>
    <dbReference type="NCBI Taxonomy" id="2583849"/>
    <lineage>
        <taxon>Bacteria</taxon>
        <taxon>Bacillati</taxon>
        <taxon>Actinomycetota</taxon>
        <taxon>Actinomycetes</taxon>
        <taxon>Micrococcales</taxon>
        <taxon>Microbacteriaceae</taxon>
        <taxon>Agromyces</taxon>
    </lineage>
</organism>
<evidence type="ECO:0000313" key="1">
    <source>
        <dbReference type="EMBL" id="RNB52516.1"/>
    </source>
</evidence>